<reference evidence="1" key="2">
    <citation type="submission" date="2020-09" db="EMBL/GenBank/DDBJ databases">
        <authorList>
            <person name="Sun Q."/>
            <person name="Zhou Y."/>
        </authorList>
    </citation>
    <scope>NUCLEOTIDE SEQUENCE</scope>
    <source>
        <strain evidence="1">CGMCC 1.15179</strain>
    </source>
</reference>
<comment type="caution">
    <text evidence="1">The sequence shown here is derived from an EMBL/GenBank/DDBJ whole genome shotgun (WGS) entry which is preliminary data.</text>
</comment>
<protein>
    <submittedName>
        <fullName evidence="1">Uncharacterized protein</fullName>
    </submittedName>
</protein>
<dbReference type="EMBL" id="BMHQ01000021">
    <property type="protein sequence ID" value="GGE29241.1"/>
    <property type="molecule type" value="Genomic_DNA"/>
</dbReference>
<evidence type="ECO:0000313" key="2">
    <source>
        <dbReference type="Proteomes" id="UP000625210"/>
    </source>
</evidence>
<organism evidence="1 2">
    <name type="scientific">Marinithermofilum abyssi</name>
    <dbReference type="NCBI Taxonomy" id="1571185"/>
    <lineage>
        <taxon>Bacteria</taxon>
        <taxon>Bacillati</taxon>
        <taxon>Bacillota</taxon>
        <taxon>Bacilli</taxon>
        <taxon>Bacillales</taxon>
        <taxon>Thermoactinomycetaceae</taxon>
        <taxon>Marinithermofilum</taxon>
    </lineage>
</organism>
<dbReference type="Proteomes" id="UP000625210">
    <property type="component" value="Unassembled WGS sequence"/>
</dbReference>
<dbReference type="AlphaFoldDB" id="A0A8J2VMT2"/>
<gene>
    <name evidence="1" type="ORF">GCM10011571_34220</name>
</gene>
<evidence type="ECO:0000313" key="1">
    <source>
        <dbReference type="EMBL" id="GGE29241.1"/>
    </source>
</evidence>
<keyword evidence="2" id="KW-1185">Reference proteome</keyword>
<reference evidence="1" key="1">
    <citation type="journal article" date="2014" name="Int. J. Syst. Evol. Microbiol.">
        <title>Complete genome sequence of Corynebacterium casei LMG S-19264T (=DSM 44701T), isolated from a smear-ripened cheese.</title>
        <authorList>
            <consortium name="US DOE Joint Genome Institute (JGI-PGF)"/>
            <person name="Walter F."/>
            <person name="Albersmeier A."/>
            <person name="Kalinowski J."/>
            <person name="Ruckert C."/>
        </authorList>
    </citation>
    <scope>NUCLEOTIDE SEQUENCE</scope>
    <source>
        <strain evidence="1">CGMCC 1.15179</strain>
    </source>
</reference>
<name>A0A8J2VMT2_9BACL</name>
<sequence>MLIKGLYKMDFRERGILKDILNITVADTEVAVCEVADSKVNFCYRLTVVRYRAAKNNIILPDPYSPGLSCPPGIDAQSFLPR</sequence>
<proteinExistence type="predicted"/>
<accession>A0A8J2VMT2</accession>